<dbReference type="EMBL" id="KB030754">
    <property type="protein sequence ID" value="ELK10387.1"/>
    <property type="molecule type" value="Genomic_DNA"/>
</dbReference>
<gene>
    <name evidence="2" type="ORF">PAL_GLEAN10015550</name>
</gene>
<proteinExistence type="predicted"/>
<reference evidence="3" key="1">
    <citation type="journal article" date="2013" name="Science">
        <title>Comparative analysis of bat genomes provides insight into the evolution of flight and immunity.</title>
        <authorList>
            <person name="Zhang G."/>
            <person name="Cowled C."/>
            <person name="Shi Z."/>
            <person name="Huang Z."/>
            <person name="Bishop-Lilly K.A."/>
            <person name="Fang X."/>
            <person name="Wynne J.W."/>
            <person name="Xiong Z."/>
            <person name="Baker M.L."/>
            <person name="Zhao W."/>
            <person name="Tachedjian M."/>
            <person name="Zhu Y."/>
            <person name="Zhou P."/>
            <person name="Jiang X."/>
            <person name="Ng J."/>
            <person name="Yang L."/>
            <person name="Wu L."/>
            <person name="Xiao J."/>
            <person name="Feng Y."/>
            <person name="Chen Y."/>
            <person name="Sun X."/>
            <person name="Zhang Y."/>
            <person name="Marsh G.A."/>
            <person name="Crameri G."/>
            <person name="Broder C.C."/>
            <person name="Frey K.G."/>
            <person name="Wang L.F."/>
            <person name="Wang J."/>
        </authorList>
    </citation>
    <scope>NUCLEOTIDE SEQUENCE [LARGE SCALE GENOMIC DNA]</scope>
</reference>
<keyword evidence="3" id="KW-1185">Reference proteome</keyword>
<dbReference type="AlphaFoldDB" id="L5KGG4"/>
<accession>L5KGG4</accession>
<protein>
    <submittedName>
        <fullName evidence="2">Uncharacterized protein</fullName>
    </submittedName>
</protein>
<evidence type="ECO:0000256" key="1">
    <source>
        <dbReference type="SAM" id="MobiDB-lite"/>
    </source>
</evidence>
<feature type="region of interest" description="Disordered" evidence="1">
    <location>
        <begin position="20"/>
        <end position="65"/>
    </location>
</feature>
<dbReference type="Proteomes" id="UP000010552">
    <property type="component" value="Unassembled WGS sequence"/>
</dbReference>
<dbReference type="InParanoid" id="L5KGG4"/>
<name>L5KGG4_PTEAL</name>
<feature type="compositionally biased region" description="Gly residues" evidence="1">
    <location>
        <begin position="25"/>
        <end position="36"/>
    </location>
</feature>
<evidence type="ECO:0000313" key="3">
    <source>
        <dbReference type="Proteomes" id="UP000010552"/>
    </source>
</evidence>
<sequence length="65" mass="6824">MQSRGRGRRVRLAWQAGAAVPGRKGTCGGAGKGWWPGEGREGEGRTPATCAPHSDAHPPLPQPRP</sequence>
<organism evidence="2 3">
    <name type="scientific">Pteropus alecto</name>
    <name type="common">Black flying fox</name>
    <dbReference type="NCBI Taxonomy" id="9402"/>
    <lineage>
        <taxon>Eukaryota</taxon>
        <taxon>Metazoa</taxon>
        <taxon>Chordata</taxon>
        <taxon>Craniata</taxon>
        <taxon>Vertebrata</taxon>
        <taxon>Euteleostomi</taxon>
        <taxon>Mammalia</taxon>
        <taxon>Eutheria</taxon>
        <taxon>Laurasiatheria</taxon>
        <taxon>Chiroptera</taxon>
        <taxon>Yinpterochiroptera</taxon>
        <taxon>Pteropodoidea</taxon>
        <taxon>Pteropodidae</taxon>
        <taxon>Pteropodinae</taxon>
        <taxon>Pteropus</taxon>
    </lineage>
</organism>
<evidence type="ECO:0000313" key="2">
    <source>
        <dbReference type="EMBL" id="ELK10387.1"/>
    </source>
</evidence>